<reference evidence="1 2" key="1">
    <citation type="submission" date="2017-11" db="EMBL/GenBank/DDBJ databases">
        <title>Genome sequence of Pantoea cypripedii NE1.</title>
        <authorList>
            <person name="Nascimento F.X."/>
        </authorList>
    </citation>
    <scope>NUCLEOTIDE SEQUENCE [LARGE SCALE GENOMIC DNA]</scope>
    <source>
        <strain evidence="1 2">NE1</strain>
    </source>
</reference>
<dbReference type="AlphaFoldDB" id="A0A6B9G9M4"/>
<protein>
    <submittedName>
        <fullName evidence="1">Uncharacterized protein</fullName>
    </submittedName>
</protein>
<organism evidence="1 2">
    <name type="scientific">Pantoea cypripedii</name>
    <name type="common">Pectobacterium cypripedii</name>
    <name type="synonym">Erwinia cypripedii</name>
    <dbReference type="NCBI Taxonomy" id="55209"/>
    <lineage>
        <taxon>Bacteria</taxon>
        <taxon>Pseudomonadati</taxon>
        <taxon>Pseudomonadota</taxon>
        <taxon>Gammaproteobacteria</taxon>
        <taxon>Enterobacterales</taxon>
        <taxon>Erwiniaceae</taxon>
        <taxon>Pantoea</taxon>
    </lineage>
</organism>
<accession>A0A6B9G9M4</accession>
<dbReference type="Proteomes" id="UP000502005">
    <property type="component" value="Chromosome"/>
</dbReference>
<evidence type="ECO:0000313" key="2">
    <source>
        <dbReference type="Proteomes" id="UP000502005"/>
    </source>
</evidence>
<gene>
    <name evidence="1" type="ORF">CUN67_09800</name>
</gene>
<proteinExistence type="predicted"/>
<evidence type="ECO:0000313" key="1">
    <source>
        <dbReference type="EMBL" id="QGY29205.1"/>
    </source>
</evidence>
<sequence>MTTSATGSGKKLGYLNIELGEAAEKLKYSPQLAHEYLSEEVAGYANLYEKIESRLKEFISIYPHPADKLLENYSQIIVAIQEPGAITSTEAREHLTALLPEVIMSAKKKGGVAWATALVATIKNDPQGRKELIKKLEEKMADPRNEILCQQGKKSTYERLELINSHSLC</sequence>
<name>A0A6B9G9M4_PANCY</name>
<dbReference type="EMBL" id="CP024768">
    <property type="protein sequence ID" value="QGY29205.1"/>
    <property type="molecule type" value="Genomic_DNA"/>
</dbReference>